<feature type="compositionally biased region" description="Polar residues" evidence="1">
    <location>
        <begin position="407"/>
        <end position="422"/>
    </location>
</feature>
<dbReference type="OMA" id="LWKYVET"/>
<dbReference type="EMBL" id="GL379844">
    <property type="protein sequence ID" value="EGT53864.1"/>
    <property type="molecule type" value="Genomic_DNA"/>
</dbReference>
<sequence>MPTFKLEEMDGDVPYGGDNDMYFRQWRLPSMKPVLDEKLDRDFQDAVAKKDQMIQEKLERRKKHSQKYDQKFHELVKKMKEASLKEEKVKKENIKFLREPTELELKSARDNLEKEFASPSSTARMVPFEGRLRPRQNPIFGEKMAGLKSLVLPPTTSAKSSVSTPKDPSFGAHETVFYPQTHDSFNLDHYNGSRPSFAFSGNNGATSTPVAKNNHFFAGGIQEEEGDDSVFENSKYVTAMESPIQPPQQMKKAIDAQKSQEAAEKERLHRENQARKAAEEAEKAEKLRLAQVKQKKEEEQRRLETARINQEEPKNVAPPISQNPNRFGRALEKSPENAGLASIFGQKITSIEPSIEQKPTTSTGSSSLFSQKSALSSTETDSRPPLSTGFSSLFGQKSGGTSAAIPTATSLFGQKPAQSSTETDLRPPITTGSSLFGQKPGGTSTAIPTTSSLFGQRPAQSSTETDSKSPINTGSSLFGQRVTPAAIPTVSSLFGQKPAQNITDTKPATSTGFSSSLFGQKQNETEPKLAEKPAGFSSLFGSKLTQNSTATDTKSPINTGVSSLFGQVEKPSGTSTASPKFSFMAPTTSSVNSVPSSSASKTEVKIPVKPETPETTPPPEAQKTILRSYVLFKNYIALKKTLIEQKLAFEKSSDPNFRALMKRTITEKVTVFTQRQTESEARNEILEFFKLLLTKKEVEGFAIVGEAPRLTLATDEDVNYAVYCIVEKYISLTELDEDLAQTISDLISRLSVVVRRVEKVFIVLMFNKSTLLRQNPDECLEKFVQITDAVDDDERAHRKAQEWSQEQALVILFFTVFTKNALFHSKGRKMVLSDELLWKYVETTLAHVLEVPKSPYLILQLITICKPRLHIDRDRWDDMLETIKTVIIPELEEESFLGDEGVVSRLKLMLDVLQEA</sequence>
<dbReference type="Proteomes" id="UP000008068">
    <property type="component" value="Unassembled WGS sequence"/>
</dbReference>
<feature type="compositionally biased region" description="Polar residues" evidence="1">
    <location>
        <begin position="430"/>
        <end position="478"/>
    </location>
</feature>
<feature type="compositionally biased region" description="Polar residues" evidence="1">
    <location>
        <begin position="499"/>
        <end position="522"/>
    </location>
</feature>
<feature type="compositionally biased region" description="Low complexity" evidence="1">
    <location>
        <begin position="365"/>
        <end position="377"/>
    </location>
</feature>
<feature type="compositionally biased region" description="Polar residues" evidence="1">
    <location>
        <begin position="354"/>
        <end position="364"/>
    </location>
</feature>
<dbReference type="FunCoup" id="G0N6P5">
    <property type="interactions" value="1940"/>
</dbReference>
<evidence type="ECO:0000313" key="3">
    <source>
        <dbReference type="Proteomes" id="UP000008068"/>
    </source>
</evidence>
<proteinExistence type="predicted"/>
<evidence type="ECO:0000313" key="2">
    <source>
        <dbReference type="EMBL" id="EGT53864.1"/>
    </source>
</evidence>
<accession>G0N6P5</accession>
<dbReference type="OrthoDB" id="5830628at2759"/>
<feature type="region of interest" description="Disordered" evidence="1">
    <location>
        <begin position="499"/>
        <end position="534"/>
    </location>
</feature>
<gene>
    <name evidence="2" type="ORF">CAEBREN_13185</name>
</gene>
<feature type="region of interest" description="Disordered" evidence="1">
    <location>
        <begin position="354"/>
        <end position="479"/>
    </location>
</feature>
<organism evidence="3">
    <name type="scientific">Caenorhabditis brenneri</name>
    <name type="common">Nematode worm</name>
    <dbReference type="NCBI Taxonomy" id="135651"/>
    <lineage>
        <taxon>Eukaryota</taxon>
        <taxon>Metazoa</taxon>
        <taxon>Ecdysozoa</taxon>
        <taxon>Nematoda</taxon>
        <taxon>Chromadorea</taxon>
        <taxon>Rhabditida</taxon>
        <taxon>Rhabditina</taxon>
        <taxon>Rhabditomorpha</taxon>
        <taxon>Rhabditoidea</taxon>
        <taxon>Rhabditidae</taxon>
        <taxon>Peloderinae</taxon>
        <taxon>Caenorhabditis</taxon>
    </lineage>
</organism>
<name>G0N6P5_CAEBE</name>
<keyword evidence="3" id="KW-1185">Reference proteome</keyword>
<dbReference type="InParanoid" id="G0N6P5"/>
<feature type="compositionally biased region" description="Polar residues" evidence="1">
    <location>
        <begin position="388"/>
        <end position="401"/>
    </location>
</feature>
<feature type="compositionally biased region" description="Basic and acidic residues" evidence="1">
    <location>
        <begin position="602"/>
        <end position="612"/>
    </location>
</feature>
<dbReference type="eggNOG" id="ENOG502SDTY">
    <property type="taxonomic scope" value="Eukaryota"/>
</dbReference>
<evidence type="ECO:0000256" key="1">
    <source>
        <dbReference type="SAM" id="MobiDB-lite"/>
    </source>
</evidence>
<feature type="region of interest" description="Disordered" evidence="1">
    <location>
        <begin position="256"/>
        <end position="330"/>
    </location>
</feature>
<protein>
    <submittedName>
        <fullName evidence="2">Uncharacterized protein</fullName>
    </submittedName>
</protein>
<dbReference type="HOGENOM" id="CLU_017462_0_0_1"/>
<reference evidence="3" key="1">
    <citation type="submission" date="2011-07" db="EMBL/GenBank/DDBJ databases">
        <authorList>
            <consortium name="Caenorhabditis brenneri Sequencing and Analysis Consortium"/>
            <person name="Wilson R.K."/>
        </authorList>
    </citation>
    <scope>NUCLEOTIDE SEQUENCE [LARGE SCALE GENOMIC DNA]</scope>
    <source>
        <strain evidence="3">PB2801</strain>
    </source>
</reference>
<feature type="region of interest" description="Disordered" evidence="1">
    <location>
        <begin position="592"/>
        <end position="620"/>
    </location>
</feature>
<dbReference type="AlphaFoldDB" id="G0N6P5"/>
<feature type="compositionally biased region" description="Basic and acidic residues" evidence="1">
    <location>
        <begin position="261"/>
        <end position="314"/>
    </location>
</feature>